<evidence type="ECO:0000256" key="2">
    <source>
        <dbReference type="SAM" id="Phobius"/>
    </source>
</evidence>
<keyword evidence="2" id="KW-0472">Membrane</keyword>
<protein>
    <submittedName>
        <fullName evidence="3">Uncharacterized protein</fullName>
    </submittedName>
</protein>
<evidence type="ECO:0000256" key="1">
    <source>
        <dbReference type="SAM" id="Coils"/>
    </source>
</evidence>
<keyword evidence="4" id="KW-1185">Reference proteome</keyword>
<feature type="transmembrane region" description="Helical" evidence="2">
    <location>
        <begin position="758"/>
        <end position="780"/>
    </location>
</feature>
<accession>A0A1L8WRH9</accession>
<evidence type="ECO:0000313" key="3">
    <source>
        <dbReference type="EMBL" id="OJG83637.1"/>
    </source>
</evidence>
<evidence type="ECO:0000313" key="4">
    <source>
        <dbReference type="Proteomes" id="UP000182152"/>
    </source>
</evidence>
<reference evidence="3 4" key="1">
    <citation type="submission" date="2014-12" db="EMBL/GenBank/DDBJ databases">
        <title>Draft genome sequences of 29 type strains of Enterococci.</title>
        <authorList>
            <person name="Zhong Z."/>
            <person name="Sun Z."/>
            <person name="Liu W."/>
            <person name="Zhang W."/>
            <person name="Zhang H."/>
        </authorList>
    </citation>
    <scope>NUCLEOTIDE SEQUENCE [LARGE SCALE GENOMIC DNA]</scope>
    <source>
        <strain evidence="3 4">DSM 15687</strain>
    </source>
</reference>
<comment type="caution">
    <text evidence="3">The sequence shown here is derived from an EMBL/GenBank/DDBJ whole genome shotgun (WGS) entry which is preliminary data.</text>
</comment>
<keyword evidence="2" id="KW-1133">Transmembrane helix</keyword>
<name>A0A1L8WRH9_9ENTE</name>
<keyword evidence="1" id="KW-0175">Coiled coil</keyword>
<dbReference type="STRING" id="150033.RV14_GL000871"/>
<dbReference type="EMBL" id="JXLB01000002">
    <property type="protein sequence ID" value="OJG83637.1"/>
    <property type="molecule type" value="Genomic_DNA"/>
</dbReference>
<sequence length="800" mass="89766">MPRNGGSTGETTQTNFVNRSSLDNEYIEVIARNLPEKNRKEVYSVVESEYDQAKAEPAAVIEAFNEHKNSRLKGLELGFQNALLEIEREELRIKIRQIDPKNPISSEEAEKALKEIAPKKQATIASFEAQRAEIIAFPEEKAIGSRENGVINYLAGITRVEFKRQMGGVKEKNKKLNEEANKLKQQLTHLKKHKVLEKELEKIEKIENINQKFLSPEEINAINEQVTIRRVHAADEQLVKRTESLSGYKINETDDKATKFKKYMAVVSDKLKIQEELESNEKLIEAIDKKTNESAIGAVDKKTNEPVIGSVDKMKIQEEKVVSEKVNKEIPLMDNPISKSNSQEPVVAENGKNKLFDQSGDDLRTSFKIPRARLVPQFKLREENLEFKSPIQTQSIHKESAASFVQSDGLDGIGKENNGMPQKEVKGMSVETLDESISSKKAKSWEELSKHNLEAKVALLEQRVRIQTELLKVGPLRNFLLDPTMKKNEKKGRLAEIKKELAENTQLLAETKAILQDKGKLAEYVEKTKPKDKHEIIKEGDNLERQTAEIEGKVSELKDINYKDLKNKWYHIFSRPSFYAFLGRQALWTVPLFFINAIPGYVSSVMPEISFAEKGAQVISSVQALLVGSYVGQKLFSAIPKVAPRVAERFSRGARKKFPAAMEKVDKGLAPVKSIGQKVKQTQQKVKGKTNNPLVKKSKQVLRIGNGEKLTPEQKAMRAKGLNHRTGEKLPLATRAKNTSVDFMKSAGKRVWRNKASLALMVAMTLALTLAGGGFLAAAFPAFAGTVLGAFSCCQCIYYL</sequence>
<proteinExistence type="predicted"/>
<dbReference type="RefSeq" id="WP_071854478.1">
    <property type="nucleotide sequence ID" value="NZ_JXLB01000002.1"/>
</dbReference>
<keyword evidence="2" id="KW-0812">Transmembrane</keyword>
<organism evidence="3 4">
    <name type="scientific">Enterococcus ratti</name>
    <dbReference type="NCBI Taxonomy" id="150033"/>
    <lineage>
        <taxon>Bacteria</taxon>
        <taxon>Bacillati</taxon>
        <taxon>Bacillota</taxon>
        <taxon>Bacilli</taxon>
        <taxon>Lactobacillales</taxon>
        <taxon>Enterococcaceae</taxon>
        <taxon>Enterococcus</taxon>
    </lineage>
</organism>
<feature type="coiled-coil region" evidence="1">
    <location>
        <begin position="159"/>
        <end position="193"/>
    </location>
</feature>
<gene>
    <name evidence="3" type="ORF">RV14_GL000871</name>
</gene>
<dbReference type="AlphaFoldDB" id="A0A1L8WRH9"/>
<dbReference type="OrthoDB" id="10005515at2"/>
<dbReference type="Proteomes" id="UP000182152">
    <property type="component" value="Unassembled WGS sequence"/>
</dbReference>